<gene>
    <name evidence="2" type="primary">ecsB</name>
    <name evidence="2" type="ORF">GCM10008013_39770</name>
</gene>
<protein>
    <submittedName>
        <fullName evidence="2">Protein EcsB</fullName>
    </submittedName>
</protein>
<proteinExistence type="predicted"/>
<accession>A0ABQ1YQ28</accession>
<dbReference type="InterPro" id="IPR010288">
    <property type="entry name" value="EcsB_ABC"/>
</dbReference>
<keyword evidence="1" id="KW-0472">Membrane</keyword>
<dbReference type="RefSeq" id="WP_188541622.1">
    <property type="nucleotide sequence ID" value="NZ_BMFT01000003.1"/>
</dbReference>
<feature type="transmembrane region" description="Helical" evidence="1">
    <location>
        <begin position="373"/>
        <end position="390"/>
    </location>
</feature>
<feature type="transmembrane region" description="Helical" evidence="1">
    <location>
        <begin position="133"/>
        <end position="153"/>
    </location>
</feature>
<feature type="transmembrane region" description="Helical" evidence="1">
    <location>
        <begin position="57"/>
        <end position="79"/>
    </location>
</feature>
<feature type="transmembrane region" description="Helical" evidence="1">
    <location>
        <begin position="346"/>
        <end position="367"/>
    </location>
</feature>
<dbReference type="PIRSF" id="PIRSF037259">
    <property type="entry name" value="EcsB_ABC"/>
    <property type="match status" value="1"/>
</dbReference>
<comment type="caution">
    <text evidence="2">The sequence shown here is derived from an EMBL/GenBank/DDBJ whole genome shotgun (WGS) entry which is preliminary data.</text>
</comment>
<sequence length="404" mass="46092">MELKALRSRRKASFWSKVLPYFPYVMQSGVAVLLLLLFIAFSAWYTSFLQDLPPGLPVRWIMLILIGPLTVYSGFRTYVQPADLIFLLPQETKMKEYLAPAYRSGIIYKLIGLYVITLTLWPLYIRSGTSTQPLWLMLIVLLGLKLLSGYGAWQELRITTVRARAGYRLLRWCFILLMLAAWLWQPAWKSALFTVLVSVNYILSLRFPMRHAVPWENLIAAEKTGAARVMLLLGWFVDVAAEGQKVVRRRLLSKIGNRIPWEKKTAYRFLLIKTLIRSELLGIVIRLTLLGMVLTGWNSGSWVGAAIYLFFIFLTGTQLTTLRHVHKDSPAASYYPIPEGIRMETVLRLISQLLLGLSVLMWVPMIVVPGGDLLLTIGTLAAGLLLVFALRANWSRKWSKEEEE</sequence>
<feature type="transmembrane region" description="Helical" evidence="1">
    <location>
        <begin position="190"/>
        <end position="207"/>
    </location>
</feature>
<keyword evidence="1" id="KW-0812">Transmembrane</keyword>
<reference evidence="3" key="1">
    <citation type="journal article" date="2019" name="Int. J. Syst. Evol. Microbiol.">
        <title>The Global Catalogue of Microorganisms (GCM) 10K type strain sequencing project: providing services to taxonomists for standard genome sequencing and annotation.</title>
        <authorList>
            <consortium name="The Broad Institute Genomics Platform"/>
            <consortium name="The Broad Institute Genome Sequencing Center for Infectious Disease"/>
            <person name="Wu L."/>
            <person name="Ma J."/>
        </authorList>
    </citation>
    <scope>NUCLEOTIDE SEQUENCE [LARGE SCALE GENOMIC DNA]</scope>
    <source>
        <strain evidence="3">CGMCC 1.12769</strain>
    </source>
</reference>
<keyword evidence="1" id="KW-1133">Transmembrane helix</keyword>
<feature type="transmembrane region" description="Helical" evidence="1">
    <location>
        <begin position="305"/>
        <end position="325"/>
    </location>
</feature>
<evidence type="ECO:0000256" key="1">
    <source>
        <dbReference type="SAM" id="Phobius"/>
    </source>
</evidence>
<feature type="transmembrane region" description="Helical" evidence="1">
    <location>
        <begin position="21"/>
        <end position="45"/>
    </location>
</feature>
<evidence type="ECO:0000313" key="3">
    <source>
        <dbReference type="Proteomes" id="UP000659344"/>
    </source>
</evidence>
<organism evidence="2 3">
    <name type="scientific">Paenibacillus segetis</name>
    <dbReference type="NCBI Taxonomy" id="1325360"/>
    <lineage>
        <taxon>Bacteria</taxon>
        <taxon>Bacillati</taxon>
        <taxon>Bacillota</taxon>
        <taxon>Bacilli</taxon>
        <taxon>Bacillales</taxon>
        <taxon>Paenibacillaceae</taxon>
        <taxon>Paenibacillus</taxon>
    </lineage>
</organism>
<feature type="transmembrane region" description="Helical" evidence="1">
    <location>
        <begin position="165"/>
        <end position="184"/>
    </location>
</feature>
<keyword evidence="3" id="KW-1185">Reference proteome</keyword>
<evidence type="ECO:0000313" key="2">
    <source>
        <dbReference type="EMBL" id="GGH34186.1"/>
    </source>
</evidence>
<name>A0ABQ1YQ28_9BACL</name>
<dbReference type="Pfam" id="PF05975">
    <property type="entry name" value="EcsB"/>
    <property type="match status" value="1"/>
</dbReference>
<feature type="transmembrane region" description="Helical" evidence="1">
    <location>
        <begin position="280"/>
        <end position="299"/>
    </location>
</feature>
<dbReference type="EMBL" id="BMFT01000003">
    <property type="protein sequence ID" value="GGH34186.1"/>
    <property type="molecule type" value="Genomic_DNA"/>
</dbReference>
<feature type="transmembrane region" description="Helical" evidence="1">
    <location>
        <begin position="100"/>
        <end position="121"/>
    </location>
</feature>
<dbReference type="Proteomes" id="UP000659344">
    <property type="component" value="Unassembled WGS sequence"/>
</dbReference>